<proteinExistence type="predicted"/>
<evidence type="ECO:0000259" key="2">
    <source>
        <dbReference type="PROSITE" id="PS50994"/>
    </source>
</evidence>
<dbReference type="AlphaFoldDB" id="A0A4S3KFT0"/>
<keyword evidence="4" id="KW-1185">Reference proteome</keyword>
<feature type="domain" description="Integrase catalytic" evidence="2">
    <location>
        <begin position="386"/>
        <end position="598"/>
    </location>
</feature>
<dbReference type="InterPro" id="IPR012337">
    <property type="entry name" value="RNaseH-like_sf"/>
</dbReference>
<dbReference type="GO" id="GO:0003676">
    <property type="term" value="F:nucleic acid binding"/>
    <property type="evidence" value="ECO:0007669"/>
    <property type="project" value="InterPro"/>
</dbReference>
<dbReference type="Proteomes" id="UP000307749">
    <property type="component" value="Unassembled WGS sequence"/>
</dbReference>
<dbReference type="PROSITE" id="PS50994">
    <property type="entry name" value="INTEGRASE"/>
    <property type="match status" value="1"/>
</dbReference>
<dbReference type="SUPFAM" id="SSF53098">
    <property type="entry name" value="Ribonuclease H-like"/>
    <property type="match status" value="1"/>
</dbReference>
<dbReference type="InterPro" id="IPR001584">
    <property type="entry name" value="Integrase_cat-core"/>
</dbReference>
<dbReference type="EMBL" id="MWQO01000061">
    <property type="protein sequence ID" value="THD07340.1"/>
    <property type="molecule type" value="Genomic_DNA"/>
</dbReference>
<organism evidence="3 4">
    <name type="scientific">Metallibacterium scheffleri</name>
    <dbReference type="NCBI Taxonomy" id="993689"/>
    <lineage>
        <taxon>Bacteria</taxon>
        <taxon>Pseudomonadati</taxon>
        <taxon>Pseudomonadota</taxon>
        <taxon>Gammaproteobacteria</taxon>
        <taxon>Lysobacterales</taxon>
        <taxon>Rhodanobacteraceae</taxon>
        <taxon>Metallibacterium</taxon>
    </lineage>
</organism>
<evidence type="ECO:0000313" key="3">
    <source>
        <dbReference type="EMBL" id="THD07340.1"/>
    </source>
</evidence>
<dbReference type="InterPro" id="IPR036397">
    <property type="entry name" value="RNaseH_sf"/>
</dbReference>
<feature type="region of interest" description="Disordered" evidence="1">
    <location>
        <begin position="731"/>
        <end position="751"/>
    </location>
</feature>
<protein>
    <recommendedName>
        <fullName evidence="2">Integrase catalytic domain-containing protein</fullName>
    </recommendedName>
</protein>
<dbReference type="Gene3D" id="3.30.420.10">
    <property type="entry name" value="Ribonuclease H-like superfamily/Ribonuclease H"/>
    <property type="match status" value="1"/>
</dbReference>
<name>A0A4S3KFT0_9GAMM</name>
<gene>
    <name evidence="3" type="ORF">B1806_15000</name>
</gene>
<comment type="caution">
    <text evidence="3">The sequence shown here is derived from an EMBL/GenBank/DDBJ whole genome shotgun (WGS) entry which is preliminary data.</text>
</comment>
<evidence type="ECO:0000313" key="4">
    <source>
        <dbReference type="Proteomes" id="UP000307749"/>
    </source>
</evidence>
<dbReference type="STRING" id="993689.GCA_002077135_00007"/>
<dbReference type="GO" id="GO:0015074">
    <property type="term" value="P:DNA integration"/>
    <property type="evidence" value="ECO:0007669"/>
    <property type="project" value="InterPro"/>
</dbReference>
<reference evidence="3 4" key="1">
    <citation type="submission" date="2017-02" db="EMBL/GenBank/DDBJ databases">
        <title>Whole genome sequencing of Metallibacterium scheffleri DSM 24874 (T).</title>
        <authorList>
            <person name="Kumar S."/>
            <person name="Patil P."/>
            <person name="Patil P.B."/>
        </authorList>
    </citation>
    <scope>NUCLEOTIDE SEQUENCE [LARGE SCALE GENOMIC DNA]</scope>
    <source>
        <strain evidence="3 4">DSM 24874</strain>
    </source>
</reference>
<accession>A0A4S3KFT0</accession>
<sequence>MGKGALRNIRGSLPSKKCEALRLFESHTVERMFLYELELDPQVVGYVTQVPLTRVERRLPNGRRHIAAATLDVLVFSRNAITLVECKDLSWLRAHEDRKGWSCNDGTWSCEPYARWAVAHGLAFRVWHPPFPFAIYLRNLELLFTRLGEPLDKAAEPAAAKIPRLLRNHTFTWADLRAQLPGIDGRSLTILLAQRQLFGTIQSDPIGADAFRIFGDEAQALEVDQALLHARARMLGTPGEEVPAATPSTAVAHCAMRRLQRLQAIEKGEARPTRRMRKLAKQVAEAVQKGVTPYDACLPSYAVSGNRLARLDETQQSLLRRAVKDFQGRTPPIAITSAWTLLETECSAAEADAPSITTFRRALRAEDPALRALKTGGMRAYQATAARSDPRLRSGAASGFLHTVHIDSSKRDVRASSELKRLIDQRRALKDDAGRGYDSFYIAVDESSDSVVGHAFVVGPSRIEGVALLMREIVHRHGALPRAIVDDRGPDNQSRWLKQFALSRGITLLDTMSGGSRSNSQAENRIGQVNARVSQRLPGSTLPDKAGRSVDGKFKSLMTAKLEFLQLCGLIEAFLYEDVPHIPNAQGETPQQRKEAAVERLGTLGIPCLFDDELLFATSPRWTGGFVANERRGIRLGNHDFTSLEVRNALRTGTPQELRLDAADPSVLHVIINGQRLRAFHGKVQQRAALSAAERLWLRLVEPAIQAANRDQKTQVERKLSQRMERARAAADAHTHLHPSATVDASEVSSMEDPATARWTELWDDAAAEIR</sequence>
<evidence type="ECO:0000256" key="1">
    <source>
        <dbReference type="SAM" id="MobiDB-lite"/>
    </source>
</evidence>